<comment type="caution">
    <text evidence="5">The sequence shown here is derived from an EMBL/GenBank/DDBJ whole genome shotgun (WGS) entry which is preliminary data.</text>
</comment>
<accession>A0A1S9RMN8</accession>
<dbReference type="InterPro" id="IPR002110">
    <property type="entry name" value="Ankyrin_rpt"/>
</dbReference>
<feature type="repeat" description="ANK" evidence="2">
    <location>
        <begin position="1318"/>
        <end position="1350"/>
    </location>
</feature>
<dbReference type="PANTHER" id="PTHR46082">
    <property type="entry name" value="ATP/GTP-BINDING PROTEIN-RELATED"/>
    <property type="match status" value="1"/>
</dbReference>
<dbReference type="PROSITE" id="PS50088">
    <property type="entry name" value="ANK_REPEAT"/>
    <property type="match status" value="7"/>
</dbReference>
<dbReference type="PANTHER" id="PTHR46082:SF11">
    <property type="entry name" value="AAA+ ATPASE DOMAIN-CONTAINING PROTEIN-RELATED"/>
    <property type="match status" value="1"/>
</dbReference>
<dbReference type="GO" id="GO:0009116">
    <property type="term" value="P:nucleoside metabolic process"/>
    <property type="evidence" value="ECO:0007669"/>
    <property type="project" value="InterPro"/>
</dbReference>
<proteinExistence type="predicted"/>
<feature type="repeat" description="ANK" evidence="2">
    <location>
        <begin position="1417"/>
        <end position="1449"/>
    </location>
</feature>
<evidence type="ECO:0000313" key="5">
    <source>
        <dbReference type="EMBL" id="OOQ86777.1"/>
    </source>
</evidence>
<feature type="repeat" description="ANK" evidence="2">
    <location>
        <begin position="1252"/>
        <end position="1284"/>
    </location>
</feature>
<feature type="domain" description="Nephrocystin 3-like N-terminal" evidence="4">
    <location>
        <begin position="367"/>
        <end position="557"/>
    </location>
</feature>
<protein>
    <submittedName>
        <fullName evidence="5">Uncharacterized protein</fullName>
    </submittedName>
</protein>
<dbReference type="Gene3D" id="3.40.50.1580">
    <property type="entry name" value="Nucleoside phosphorylase domain"/>
    <property type="match status" value="1"/>
</dbReference>
<dbReference type="Pfam" id="PF00023">
    <property type="entry name" value="Ank"/>
    <property type="match status" value="1"/>
</dbReference>
<dbReference type="InterPro" id="IPR036770">
    <property type="entry name" value="Ankyrin_rpt-contain_sf"/>
</dbReference>
<dbReference type="Proteomes" id="UP000190744">
    <property type="component" value="Unassembled WGS sequence"/>
</dbReference>
<dbReference type="InterPro" id="IPR056884">
    <property type="entry name" value="NPHP3-like_N"/>
</dbReference>
<evidence type="ECO:0000256" key="1">
    <source>
        <dbReference type="ARBA" id="ARBA00022737"/>
    </source>
</evidence>
<evidence type="ECO:0000256" key="2">
    <source>
        <dbReference type="PROSITE-ProRule" id="PRU00023"/>
    </source>
</evidence>
<feature type="repeat" description="ANK" evidence="2">
    <location>
        <begin position="1147"/>
        <end position="1179"/>
    </location>
</feature>
<keyword evidence="1" id="KW-0677">Repeat</keyword>
<dbReference type="PROSITE" id="PS50297">
    <property type="entry name" value="ANK_REP_REGION"/>
    <property type="match status" value="6"/>
</dbReference>
<dbReference type="Pfam" id="PF24883">
    <property type="entry name" value="NPHP3_N"/>
    <property type="match status" value="2"/>
</dbReference>
<feature type="domain" description="Nucleoside phosphorylase" evidence="3">
    <location>
        <begin position="13"/>
        <end position="298"/>
    </location>
</feature>
<evidence type="ECO:0000313" key="6">
    <source>
        <dbReference type="Proteomes" id="UP000190744"/>
    </source>
</evidence>
<dbReference type="Pfam" id="PF01048">
    <property type="entry name" value="PNP_UDP_1"/>
    <property type="match status" value="1"/>
</dbReference>
<organism evidence="5 6">
    <name type="scientific">Penicillium brasilianum</name>
    <dbReference type="NCBI Taxonomy" id="104259"/>
    <lineage>
        <taxon>Eukaryota</taxon>
        <taxon>Fungi</taxon>
        <taxon>Dikarya</taxon>
        <taxon>Ascomycota</taxon>
        <taxon>Pezizomycotina</taxon>
        <taxon>Eurotiomycetes</taxon>
        <taxon>Eurotiomycetidae</taxon>
        <taxon>Eurotiales</taxon>
        <taxon>Aspergillaceae</taxon>
        <taxon>Penicillium</taxon>
    </lineage>
</organism>
<dbReference type="InterPro" id="IPR053137">
    <property type="entry name" value="NLR-like"/>
</dbReference>
<feature type="repeat" description="ANK" evidence="2">
    <location>
        <begin position="1285"/>
        <end position="1317"/>
    </location>
</feature>
<name>A0A1S9RMN8_PENBI</name>
<evidence type="ECO:0000259" key="4">
    <source>
        <dbReference type="Pfam" id="PF24883"/>
    </source>
</evidence>
<dbReference type="InterPro" id="IPR000845">
    <property type="entry name" value="Nucleoside_phosphorylase_d"/>
</dbReference>
<dbReference type="SUPFAM" id="SSF52540">
    <property type="entry name" value="P-loop containing nucleoside triphosphate hydrolases"/>
    <property type="match status" value="1"/>
</dbReference>
<dbReference type="InterPro" id="IPR027417">
    <property type="entry name" value="P-loop_NTPase"/>
</dbReference>
<dbReference type="SUPFAM" id="SSF48403">
    <property type="entry name" value="Ankyrin repeat"/>
    <property type="match status" value="1"/>
</dbReference>
<dbReference type="InterPro" id="IPR035994">
    <property type="entry name" value="Nucleoside_phosphorylase_sf"/>
</dbReference>
<dbReference type="SMART" id="SM00248">
    <property type="entry name" value="ANK"/>
    <property type="match status" value="11"/>
</dbReference>
<feature type="domain" description="Nephrocystin 3-like N-terminal" evidence="4">
    <location>
        <begin position="604"/>
        <end position="783"/>
    </location>
</feature>
<dbReference type="SUPFAM" id="SSF53167">
    <property type="entry name" value="Purine and uridine phosphorylases"/>
    <property type="match status" value="1"/>
</dbReference>
<feature type="repeat" description="ANK" evidence="2">
    <location>
        <begin position="1384"/>
        <end position="1416"/>
    </location>
</feature>
<keyword evidence="2" id="KW-0040">ANK repeat</keyword>
<dbReference type="Gene3D" id="1.25.40.20">
    <property type="entry name" value="Ankyrin repeat-containing domain"/>
    <property type="match status" value="3"/>
</dbReference>
<reference evidence="6" key="1">
    <citation type="submission" date="2015-09" db="EMBL/GenBank/DDBJ databases">
        <authorList>
            <person name="Fill T.P."/>
            <person name="Baretta J.F."/>
            <person name="de Almeida L.G."/>
            <person name="Rocha M."/>
            <person name="de Souza D.H."/>
            <person name="Malavazi I."/>
            <person name="Cerdeira L.T."/>
            <person name="Hong H."/>
            <person name="Samborskyy M."/>
            <person name="de Vasconcelos A.T."/>
            <person name="Leadlay P."/>
            <person name="Rodrigues-Filho E."/>
        </authorList>
    </citation>
    <scope>NUCLEOTIDE SEQUENCE [LARGE SCALE GENOMIC DNA]</scope>
    <source>
        <strain evidence="6">LaBioMMi 136</strain>
    </source>
</reference>
<feature type="repeat" description="ANK" evidence="2">
    <location>
        <begin position="1351"/>
        <end position="1383"/>
    </location>
</feature>
<dbReference type="Pfam" id="PF12796">
    <property type="entry name" value="Ank_2"/>
    <property type="match status" value="3"/>
</dbReference>
<gene>
    <name evidence="5" type="ORF">PEBR_19961</name>
</gene>
<sequence length="1657" mass="184152">MQRPRFCCGDYTVGWISALPIELAAAQEMLDEEHGDPHYESPPEDTLYTFGRIGEHNVVITCLPAGEIGNSMAAVIATRMKATFTSIKFGLLVGVGGGIPRYEADIRLGDVVISHPNGDHGGVVQYDYGKAVPGGFMRTGHLNKPPTILLQAISKLKASHIRGRSVLADFLLPLISRPIFSRGDSDSDILFEWDYEHVQGDSCSCQMCDRQRLVKRIPRQNEDVVFHYGTIASGNCVIRDGRTRTRLADALGNIICFDMEAAGLMNCFPCLVIRGICDYADSHKNKKWQPYAAATAAASAKELLSVIPAAKMTEMPSADDTTAKLELLRSAIDEVKLDEFIRMLLVVDPVMETAADGLPRGSPELLWVFQNIDFQEWYSSQSSQVLWLSASSPLALYHVASHISMDCRSRNSLTESPGFVIFCSTEMNRTLTGIEVFHTIFFQILLSLSGDRKMAITQKFLRALFQGIVRDRRATNMELSLTEKDISKRIGLILDAPILNLAAALETVLSDEAHDVWLILDGIDKVDEGLGEFSRNVRIFVDNLCRRVPTIHVLLTSQAHTIVNEALSGLPSIERDKERKECLESLQFDNTRFDKISKRHKYSLEWIWTHDAYKAWSTPNSSQLLYVQGKPGSGKSTLAKYFYNSLAMKLPAADHAVVGKFFYSFREGERQTSHLNMLLTILYDILSQDEAFFYHHFQSRYRHHKTALLRSHVQGVKHATWDYESLKEQLSFLKDYYSTRPIYLILDAVDESDREDRRDILNLLYDIGTNTKYCTLKIFVASRPVEIEPSRGDSHHHIVLQNETTTDIANFAGGFLKGLQSTRFMKPAIDYIVQNAQGVFLWVELVGAELVALAEGGYAARDIFAFLKELPKELEAFYVMMLQRIKRDSNNLRDGLKIFHFVLFAARPLKENELLHALGIPIEPNIEFDTSEISFQDCLPTDLTRRLITCAGNFLEIRPPVQDTACSATVNMPKEFGTVQVIHQTVREFFLNRDSGVAKSEFQIVDINAHRCIAITCMRYLIFCIAGSPTSNGHCWNEDFLLSYASYLQTRPLLCYALEYLRFHLQHLQQDTFTSESIATFLRTLAIASGSNLLQDWANSVLHASPSTITTIEVRNKMLHAACRKGFQLAVEILLLLRADINSKDEQGLTPLWNAAEHGHAAVVAILMAKGADIIYQDSKKRTALSRAALNGHEAVVRCLADVVPHSPDLSQETPLSYAAANGHDNVVRVLIEGTRNNNTPYRADLMATNHFKQTPLSQAAENGQQKIALALLGWGANLESKDIYDMTPLFRAAHNGHEAMVRLLIEQGASIHCKDTYGENPLSWAAQNGHEGVVKLLMEKGVASDDRDIDGRTPLSRAAGKGHIAVVAHMLRSGAVADSLDVFNRSPLSWASCNGHTAIARLLLQAGVKIDSQASNGRTPLSWAAGKGHKGVVELLIDLNADIDHQDDDGLSPLAWAARYNYVVVMNLLQQRGARSHKSNVDYSQIRSPSTANTDHQGTIHFPAMEIPDRPLSQHPGDRSSTAAAAAGNTYIRGFAVNSLNRSSSSHKLSSIQLIHSPIQSSPSTTPNVTVESDVSKGGVYAGWRRNTHRPVGVTQVLSNDQETVDSENTTIPCLNDASVREKRRYSLSRGYSPAAKRRRIEGCGDASLFDPGSQT</sequence>
<dbReference type="EMBL" id="LJBN01000134">
    <property type="protein sequence ID" value="OOQ86777.1"/>
    <property type="molecule type" value="Genomic_DNA"/>
</dbReference>
<dbReference type="Gene3D" id="3.40.50.300">
    <property type="entry name" value="P-loop containing nucleotide triphosphate hydrolases"/>
    <property type="match status" value="1"/>
</dbReference>
<evidence type="ECO:0000259" key="3">
    <source>
        <dbReference type="Pfam" id="PF01048"/>
    </source>
</evidence>
<dbReference type="GO" id="GO:0003824">
    <property type="term" value="F:catalytic activity"/>
    <property type="evidence" value="ECO:0007669"/>
    <property type="project" value="InterPro"/>
</dbReference>